<dbReference type="KEGG" id="mmai:sS8_2044"/>
<evidence type="ECO:0000256" key="1">
    <source>
        <dbReference type="SAM" id="Phobius"/>
    </source>
</evidence>
<evidence type="ECO:0000313" key="2">
    <source>
        <dbReference type="EMBL" id="BBA33998.1"/>
    </source>
</evidence>
<dbReference type="RefSeq" id="WP_119629495.1">
    <property type="nucleotide sequence ID" value="NZ_AP017928.1"/>
</dbReference>
<name>A0A250KQV6_9GAMM</name>
<organism evidence="2 3">
    <name type="scientific">Methylocaldum marinum</name>
    <dbReference type="NCBI Taxonomy" id="1432792"/>
    <lineage>
        <taxon>Bacteria</taxon>
        <taxon>Pseudomonadati</taxon>
        <taxon>Pseudomonadota</taxon>
        <taxon>Gammaproteobacteria</taxon>
        <taxon>Methylococcales</taxon>
        <taxon>Methylococcaceae</taxon>
        <taxon>Methylocaldum</taxon>
    </lineage>
</organism>
<keyword evidence="1" id="KW-1133">Transmembrane helix</keyword>
<accession>A0A250KQV6</accession>
<proteinExistence type="predicted"/>
<keyword evidence="3" id="KW-1185">Reference proteome</keyword>
<keyword evidence="1" id="KW-0812">Transmembrane</keyword>
<gene>
    <name evidence="2" type="ORF">sS8_2044</name>
</gene>
<feature type="transmembrane region" description="Helical" evidence="1">
    <location>
        <begin position="22"/>
        <end position="39"/>
    </location>
</feature>
<protein>
    <submittedName>
        <fullName evidence="2">Uncharacterized protein</fullName>
    </submittedName>
</protein>
<dbReference type="EMBL" id="AP017928">
    <property type="protein sequence ID" value="BBA33998.1"/>
    <property type="molecule type" value="Genomic_DNA"/>
</dbReference>
<dbReference type="OrthoDB" id="5570340at2"/>
<dbReference type="Proteomes" id="UP000266313">
    <property type="component" value="Chromosome"/>
</dbReference>
<evidence type="ECO:0000313" key="3">
    <source>
        <dbReference type="Proteomes" id="UP000266313"/>
    </source>
</evidence>
<sequence length="66" mass="7346">MALEIYLWCWMHLEPRYAARKGAKLFGLAVLALGPLIYVNMDISRHGFKPPAPSLTIEASHDGSGY</sequence>
<dbReference type="AlphaFoldDB" id="A0A250KQV6"/>
<keyword evidence="1" id="KW-0472">Membrane</keyword>
<reference evidence="2 3" key="1">
    <citation type="submission" date="2016-12" db="EMBL/GenBank/DDBJ databases">
        <title>Genome sequencing of Methylocaldum marinum.</title>
        <authorList>
            <person name="Takeuchi M."/>
            <person name="Kamagata Y."/>
            <person name="Hiraoka S."/>
            <person name="Oshima K."/>
            <person name="Hattori M."/>
            <person name="Iwasaki W."/>
        </authorList>
    </citation>
    <scope>NUCLEOTIDE SEQUENCE [LARGE SCALE GENOMIC DNA]</scope>
    <source>
        <strain evidence="2 3">S8</strain>
    </source>
</reference>